<dbReference type="PANTHER" id="PTHR34883:SF4">
    <property type="entry name" value="CUPREDOXIN"/>
    <property type="match status" value="1"/>
</dbReference>
<evidence type="ECO:0008006" key="4">
    <source>
        <dbReference type="Google" id="ProtNLM"/>
    </source>
</evidence>
<reference evidence="2" key="1">
    <citation type="journal article" date="2020" name="Stud. Mycol.">
        <title>101 Dothideomycetes genomes: a test case for predicting lifestyles and emergence of pathogens.</title>
        <authorList>
            <person name="Haridas S."/>
            <person name="Albert R."/>
            <person name="Binder M."/>
            <person name="Bloem J."/>
            <person name="Labutti K."/>
            <person name="Salamov A."/>
            <person name="Andreopoulos B."/>
            <person name="Baker S."/>
            <person name="Barry K."/>
            <person name="Bills G."/>
            <person name="Bluhm B."/>
            <person name="Cannon C."/>
            <person name="Castanera R."/>
            <person name="Culley D."/>
            <person name="Daum C."/>
            <person name="Ezra D."/>
            <person name="Gonzalez J."/>
            <person name="Henrissat B."/>
            <person name="Kuo A."/>
            <person name="Liang C."/>
            <person name="Lipzen A."/>
            <person name="Lutzoni F."/>
            <person name="Magnuson J."/>
            <person name="Mondo S."/>
            <person name="Nolan M."/>
            <person name="Ohm R."/>
            <person name="Pangilinan J."/>
            <person name="Park H.-J."/>
            <person name="Ramirez L."/>
            <person name="Alfaro M."/>
            <person name="Sun H."/>
            <person name="Tritt A."/>
            <person name="Yoshinaga Y."/>
            <person name="Zwiers L.-H."/>
            <person name="Turgeon B."/>
            <person name="Goodwin S."/>
            <person name="Spatafora J."/>
            <person name="Crous P."/>
            <person name="Grigoriev I."/>
        </authorList>
    </citation>
    <scope>NUCLEOTIDE SEQUENCE</scope>
    <source>
        <strain evidence="2">CBS 119687</strain>
    </source>
</reference>
<dbReference type="Proteomes" id="UP000799771">
    <property type="component" value="Unassembled WGS sequence"/>
</dbReference>
<keyword evidence="1" id="KW-0732">Signal</keyword>
<keyword evidence="3" id="KW-1185">Reference proteome</keyword>
<evidence type="ECO:0000313" key="2">
    <source>
        <dbReference type="EMBL" id="KAF2127288.1"/>
    </source>
</evidence>
<evidence type="ECO:0000256" key="1">
    <source>
        <dbReference type="SAM" id="SignalP"/>
    </source>
</evidence>
<feature type="signal peptide" evidence="1">
    <location>
        <begin position="1"/>
        <end position="16"/>
    </location>
</feature>
<dbReference type="Gene3D" id="2.60.40.420">
    <property type="entry name" value="Cupredoxins - blue copper proteins"/>
    <property type="match status" value="1"/>
</dbReference>
<dbReference type="RefSeq" id="XP_033521677.1">
    <property type="nucleotide sequence ID" value="XM_033673312.1"/>
</dbReference>
<dbReference type="SUPFAM" id="SSF49503">
    <property type="entry name" value="Cupredoxins"/>
    <property type="match status" value="1"/>
</dbReference>
<dbReference type="EMBL" id="ML977511">
    <property type="protein sequence ID" value="KAF2127288.1"/>
    <property type="molecule type" value="Genomic_DNA"/>
</dbReference>
<name>A0A6A6A8Y4_9PLEO</name>
<organism evidence="2 3">
    <name type="scientific">Dothidotthia symphoricarpi CBS 119687</name>
    <dbReference type="NCBI Taxonomy" id="1392245"/>
    <lineage>
        <taxon>Eukaryota</taxon>
        <taxon>Fungi</taxon>
        <taxon>Dikarya</taxon>
        <taxon>Ascomycota</taxon>
        <taxon>Pezizomycotina</taxon>
        <taxon>Dothideomycetes</taxon>
        <taxon>Pleosporomycetidae</taxon>
        <taxon>Pleosporales</taxon>
        <taxon>Dothidotthiaceae</taxon>
        <taxon>Dothidotthia</taxon>
    </lineage>
</organism>
<dbReference type="InterPro" id="IPR008972">
    <property type="entry name" value="Cupredoxin"/>
</dbReference>
<dbReference type="OrthoDB" id="1921208at2759"/>
<accession>A0A6A6A8Y4</accession>
<sequence length="244" mass="25015">MKHVTVLSLVVSLAAAQMSVMSLAPAASNGPMTHTIVVGGLKPVETGMAAILGYTPESITANQGDMVVFKFMQKNHTVTQSTFAEPCKKKEGGIDSGFMPNPDGTADVQFNMTVTTTDPLWFYCRQQTGTHCGKGMVFSINPATTGDKTMVDFKQLAINQNGTDLKLGAIQSVNPNAAAAPTTVTVQAGTGTGASALATATVVAGQGTNSQGNTCSCSCLCGTNSFPANAAVNNFGGFAGMMIA</sequence>
<dbReference type="InterPro" id="IPR052953">
    <property type="entry name" value="Ser-rich/MCO-related"/>
</dbReference>
<proteinExistence type="predicted"/>
<feature type="chain" id="PRO_5025452140" description="Cupredoxin" evidence="1">
    <location>
        <begin position="17"/>
        <end position="244"/>
    </location>
</feature>
<gene>
    <name evidence="2" type="ORF">P153DRAFT_63380</name>
</gene>
<dbReference type="AlphaFoldDB" id="A0A6A6A8Y4"/>
<evidence type="ECO:0000313" key="3">
    <source>
        <dbReference type="Proteomes" id="UP000799771"/>
    </source>
</evidence>
<protein>
    <recommendedName>
        <fullName evidence="4">Cupredoxin</fullName>
    </recommendedName>
</protein>
<dbReference type="GeneID" id="54413744"/>
<dbReference type="CDD" id="cd00920">
    <property type="entry name" value="Cupredoxin"/>
    <property type="match status" value="1"/>
</dbReference>
<dbReference type="PANTHER" id="PTHR34883">
    <property type="entry name" value="SERINE-RICH PROTEIN, PUTATIVE-RELATED-RELATED"/>
    <property type="match status" value="1"/>
</dbReference>